<evidence type="ECO:0000256" key="10">
    <source>
        <dbReference type="ARBA" id="ARBA00022989"/>
    </source>
</evidence>
<evidence type="ECO:0000256" key="6">
    <source>
        <dbReference type="ARBA" id="ARBA00022734"/>
    </source>
</evidence>
<keyword evidence="14" id="KW-0325">Glycoprotein</keyword>
<evidence type="ECO:0000256" key="13">
    <source>
        <dbReference type="ARBA" id="ARBA00023157"/>
    </source>
</evidence>
<keyword evidence="7" id="KW-0106">Calcium</keyword>
<evidence type="ECO:0000256" key="3">
    <source>
        <dbReference type="ARBA" id="ARBA00022588"/>
    </source>
</evidence>
<evidence type="ECO:0000259" key="16">
    <source>
        <dbReference type="PROSITE" id="PS50041"/>
    </source>
</evidence>
<dbReference type="Pfam" id="PF00059">
    <property type="entry name" value="Lectin_C"/>
    <property type="match status" value="1"/>
</dbReference>
<dbReference type="InterPro" id="IPR051379">
    <property type="entry name" value="C-type_Lectin_Receptor_IMM"/>
</dbReference>
<keyword evidence="13" id="KW-1015">Disulfide bond</keyword>
<evidence type="ECO:0000256" key="5">
    <source>
        <dbReference type="ARBA" id="ARBA00022723"/>
    </source>
</evidence>
<accession>A0A2Y9RYU7</accession>
<evidence type="ECO:0000313" key="18">
    <source>
        <dbReference type="RefSeq" id="XP_023597289.1"/>
    </source>
</evidence>
<proteinExistence type="predicted"/>
<dbReference type="PANTHER" id="PTHR46746:SF9">
    <property type="entry name" value="CD209 ANTIGEN-LIKE PROTEIN C-LIKE"/>
    <property type="match status" value="1"/>
</dbReference>
<dbReference type="CDD" id="cd03590">
    <property type="entry name" value="CLECT_DC-SIGN_like"/>
    <property type="match status" value="1"/>
</dbReference>
<evidence type="ECO:0000256" key="14">
    <source>
        <dbReference type="ARBA" id="ARBA00023180"/>
    </source>
</evidence>
<dbReference type="PANTHER" id="PTHR46746">
    <property type="entry name" value="KILLER CELL LECTIN-LIKE RECEPTOR SUBFAMILY F MEMBER 2"/>
    <property type="match status" value="1"/>
</dbReference>
<evidence type="ECO:0000256" key="4">
    <source>
        <dbReference type="ARBA" id="ARBA00022692"/>
    </source>
</evidence>
<feature type="transmembrane region" description="Helical" evidence="15">
    <location>
        <begin position="46"/>
        <end position="69"/>
    </location>
</feature>
<evidence type="ECO:0000313" key="17">
    <source>
        <dbReference type="Proteomes" id="UP000248480"/>
    </source>
</evidence>
<dbReference type="Proteomes" id="UP000248480">
    <property type="component" value="Unplaced"/>
</dbReference>
<keyword evidence="9" id="KW-0735">Signal-anchor</keyword>
<dbReference type="FunFam" id="3.10.100.10:FF:000024">
    <property type="entry name" value="C-type lectin domain family 4 member A"/>
    <property type="match status" value="1"/>
</dbReference>
<dbReference type="GO" id="GO:0030246">
    <property type="term" value="F:carbohydrate binding"/>
    <property type="evidence" value="ECO:0007669"/>
    <property type="project" value="UniProtKB-KW"/>
</dbReference>
<dbReference type="GO" id="GO:0046872">
    <property type="term" value="F:metal ion binding"/>
    <property type="evidence" value="ECO:0007669"/>
    <property type="project" value="UniProtKB-KW"/>
</dbReference>
<gene>
    <name evidence="18" type="primary">LOC101346175</name>
</gene>
<dbReference type="RefSeq" id="XP_023597289.1">
    <property type="nucleotide sequence ID" value="XM_023741521.1"/>
</dbReference>
<comment type="subcellular location">
    <subcellularLocation>
        <location evidence="1">Cell membrane</location>
        <topology evidence="1">Single-pass type II membrane protein</topology>
    </subcellularLocation>
</comment>
<dbReference type="InterPro" id="IPR033989">
    <property type="entry name" value="CD209-like_CTLD"/>
</dbReference>
<evidence type="ECO:0000256" key="8">
    <source>
        <dbReference type="ARBA" id="ARBA00022859"/>
    </source>
</evidence>
<keyword evidence="11" id="KW-1064">Adaptive immunity</keyword>
<keyword evidence="10 15" id="KW-1133">Transmembrane helix</keyword>
<evidence type="ECO:0000256" key="1">
    <source>
        <dbReference type="ARBA" id="ARBA00004401"/>
    </source>
</evidence>
<dbReference type="GO" id="GO:0005886">
    <property type="term" value="C:plasma membrane"/>
    <property type="evidence" value="ECO:0007669"/>
    <property type="project" value="UniProtKB-SubCell"/>
</dbReference>
<dbReference type="InterPro" id="IPR016187">
    <property type="entry name" value="CTDL_fold"/>
</dbReference>
<keyword evidence="5" id="KW-0479">Metal-binding</keyword>
<keyword evidence="4 15" id="KW-0812">Transmembrane</keyword>
<dbReference type="FunCoup" id="A0A2Y9RYU7">
    <property type="interactions" value="222"/>
</dbReference>
<dbReference type="PROSITE" id="PS50041">
    <property type="entry name" value="C_TYPE_LECTIN_2"/>
    <property type="match status" value="1"/>
</dbReference>
<dbReference type="AlphaFoldDB" id="A0A2Y9RYU7"/>
<dbReference type="GO" id="GO:0002250">
    <property type="term" value="P:adaptive immune response"/>
    <property type="evidence" value="ECO:0007669"/>
    <property type="project" value="UniProtKB-KW"/>
</dbReference>
<keyword evidence="12 15" id="KW-0472">Membrane</keyword>
<dbReference type="InterPro" id="IPR001304">
    <property type="entry name" value="C-type_lectin-like"/>
</dbReference>
<organism evidence="17 18">
    <name type="scientific">Trichechus manatus latirostris</name>
    <name type="common">Florida manatee</name>
    <dbReference type="NCBI Taxonomy" id="127582"/>
    <lineage>
        <taxon>Eukaryota</taxon>
        <taxon>Metazoa</taxon>
        <taxon>Chordata</taxon>
        <taxon>Craniata</taxon>
        <taxon>Vertebrata</taxon>
        <taxon>Euteleostomi</taxon>
        <taxon>Mammalia</taxon>
        <taxon>Eutheria</taxon>
        <taxon>Afrotheria</taxon>
        <taxon>Sirenia</taxon>
        <taxon>Trichechidae</taxon>
        <taxon>Trichechus</taxon>
    </lineage>
</organism>
<protein>
    <submittedName>
        <fullName evidence="18">C-type lectin domain family 4 member A-like isoform X1</fullName>
    </submittedName>
</protein>
<dbReference type="GeneID" id="101346175"/>
<feature type="domain" description="C-type lectin" evidence="16">
    <location>
        <begin position="114"/>
        <end position="230"/>
    </location>
</feature>
<evidence type="ECO:0000256" key="7">
    <source>
        <dbReference type="ARBA" id="ARBA00022837"/>
    </source>
</evidence>
<evidence type="ECO:0000256" key="11">
    <source>
        <dbReference type="ARBA" id="ARBA00023130"/>
    </source>
</evidence>
<keyword evidence="6" id="KW-0430">Lectin</keyword>
<keyword evidence="8" id="KW-0391">Immunity</keyword>
<dbReference type="PROSITE" id="PS00615">
    <property type="entry name" value="C_TYPE_LECTIN_1"/>
    <property type="match status" value="1"/>
</dbReference>
<dbReference type="GO" id="GO:0045087">
    <property type="term" value="P:innate immune response"/>
    <property type="evidence" value="ECO:0007669"/>
    <property type="project" value="UniProtKB-KW"/>
</dbReference>
<dbReference type="STRING" id="127582.A0A2Y9RYU7"/>
<evidence type="ECO:0000256" key="9">
    <source>
        <dbReference type="ARBA" id="ARBA00022968"/>
    </source>
</evidence>
<dbReference type="SMART" id="SM00034">
    <property type="entry name" value="CLECT"/>
    <property type="match status" value="1"/>
</dbReference>
<evidence type="ECO:0000256" key="2">
    <source>
        <dbReference type="ARBA" id="ARBA00022475"/>
    </source>
</evidence>
<dbReference type="InterPro" id="IPR016186">
    <property type="entry name" value="C-type_lectin-like/link_sf"/>
</dbReference>
<dbReference type="SUPFAM" id="SSF56436">
    <property type="entry name" value="C-type lectin-like"/>
    <property type="match status" value="1"/>
</dbReference>
<dbReference type="Gene3D" id="3.10.100.10">
    <property type="entry name" value="Mannose-Binding Protein A, subunit A"/>
    <property type="match status" value="1"/>
</dbReference>
<reference evidence="18" key="1">
    <citation type="submission" date="2025-08" db="UniProtKB">
        <authorList>
            <consortium name="RefSeq"/>
        </authorList>
    </citation>
    <scope>IDENTIFICATION</scope>
</reference>
<sequence>MSSEITYAEVRFKNEFNASGAVSKPPAAPKEKTSPYQRNPGFPKQLLASLLILLLLLAISFFIAFMIFFQSYSQLLKGKKDPKEVFHEKLLCEKTKLNMEGKGWGCCPENWIVSNTSCYFISFKFSNWTNSEKNCIGMGAHLLVINTKEEQLLIIQKLNRHSAYYVGLSDPEGMRQWQWVDQSPYNESVVFWHSGEPSNHNERCVIINLVNGNWGWNDIPCAGRQNWICEMMKIFL</sequence>
<keyword evidence="17" id="KW-1185">Reference proteome</keyword>
<evidence type="ECO:0000256" key="15">
    <source>
        <dbReference type="SAM" id="Phobius"/>
    </source>
</evidence>
<dbReference type="InterPro" id="IPR018378">
    <property type="entry name" value="C-type_lectin_CS"/>
</dbReference>
<name>A0A2Y9RYU7_TRIMA</name>
<dbReference type="InParanoid" id="A0A2Y9RYU7"/>
<evidence type="ECO:0000256" key="12">
    <source>
        <dbReference type="ARBA" id="ARBA00023136"/>
    </source>
</evidence>
<keyword evidence="3" id="KW-0399">Innate immunity</keyword>
<keyword evidence="2" id="KW-1003">Cell membrane</keyword>